<name>A0A1B2I1L1_9BACT</name>
<dbReference type="EMBL" id="CP016757">
    <property type="protein sequence ID" value="ANZ43865.1"/>
    <property type="molecule type" value="Genomic_DNA"/>
</dbReference>
<keyword evidence="1" id="KW-0472">Membrane</keyword>
<sequence>MIFSSRLYFYLLFFERFSILLPLLAALSFPDDYVSNISLCGKEGTLRAGDGVAVRAAAKRKRTEKFSARFLYM</sequence>
<dbReference type="Proteomes" id="UP000093044">
    <property type="component" value="Chromosome"/>
</dbReference>
<evidence type="ECO:0000256" key="1">
    <source>
        <dbReference type="SAM" id="Phobius"/>
    </source>
</evidence>
<dbReference type="KEGG" id="cpor:BED41_01425"/>
<keyword evidence="1" id="KW-0812">Transmembrane</keyword>
<gene>
    <name evidence="2" type="ORF">BED41_01425</name>
</gene>
<accession>A0A1B2I1L1</accession>
<keyword evidence="3" id="KW-1185">Reference proteome</keyword>
<dbReference type="AlphaFoldDB" id="A0A1B2I1L1"/>
<protein>
    <submittedName>
        <fullName evidence="2">Uncharacterized protein</fullName>
    </submittedName>
</protein>
<evidence type="ECO:0000313" key="2">
    <source>
        <dbReference type="EMBL" id="ANZ43865.1"/>
    </source>
</evidence>
<organism evidence="2 3">
    <name type="scientific">Cloacibacillus porcorum</name>
    <dbReference type="NCBI Taxonomy" id="1197717"/>
    <lineage>
        <taxon>Bacteria</taxon>
        <taxon>Thermotogati</taxon>
        <taxon>Synergistota</taxon>
        <taxon>Synergistia</taxon>
        <taxon>Synergistales</taxon>
        <taxon>Synergistaceae</taxon>
        <taxon>Cloacibacillus</taxon>
    </lineage>
</organism>
<reference evidence="2" key="1">
    <citation type="submission" date="2016-08" db="EMBL/GenBank/DDBJ databases">
        <title>Complete genome of Cloacibacillus porcorum.</title>
        <authorList>
            <person name="Looft T."/>
            <person name="Bayles D.O."/>
            <person name="Alt D.P."/>
        </authorList>
    </citation>
    <scope>NUCLEOTIDE SEQUENCE [LARGE SCALE GENOMIC DNA]</scope>
    <source>
        <strain evidence="2">CL-84</strain>
    </source>
</reference>
<feature type="transmembrane region" description="Helical" evidence="1">
    <location>
        <begin position="7"/>
        <end position="29"/>
    </location>
</feature>
<keyword evidence="1" id="KW-1133">Transmembrane helix</keyword>
<proteinExistence type="predicted"/>
<evidence type="ECO:0000313" key="3">
    <source>
        <dbReference type="Proteomes" id="UP000093044"/>
    </source>
</evidence>